<gene>
    <name evidence="3" type="ORF">CHARACLAT_016124</name>
</gene>
<sequence>MKASEKPTMTPPPASTCLPFAYVGVLLLLLVLLVRRRLCRKAADSPPAVYSAVRRATGPTNEPKRTTGPVVAPRDSWNR</sequence>
<reference evidence="3 4" key="1">
    <citation type="submission" date="2021-06" db="EMBL/GenBank/DDBJ databases">
        <authorList>
            <person name="Palmer J.M."/>
        </authorList>
    </citation>
    <scope>NUCLEOTIDE SEQUENCE [LARGE SCALE GENOMIC DNA]</scope>
    <source>
        <strain evidence="3 4">CL_MEX2019</strain>
        <tissue evidence="3">Muscle</tissue>
    </source>
</reference>
<feature type="transmembrane region" description="Helical" evidence="2">
    <location>
        <begin position="12"/>
        <end position="34"/>
    </location>
</feature>
<accession>A0ABU7EVL5</accession>
<evidence type="ECO:0000313" key="3">
    <source>
        <dbReference type="EMBL" id="MED6290714.1"/>
    </source>
</evidence>
<evidence type="ECO:0000256" key="1">
    <source>
        <dbReference type="SAM" id="MobiDB-lite"/>
    </source>
</evidence>
<evidence type="ECO:0000313" key="4">
    <source>
        <dbReference type="Proteomes" id="UP001352852"/>
    </source>
</evidence>
<feature type="region of interest" description="Disordered" evidence="1">
    <location>
        <begin position="54"/>
        <end position="79"/>
    </location>
</feature>
<organism evidence="3 4">
    <name type="scientific">Characodon lateralis</name>
    <dbReference type="NCBI Taxonomy" id="208331"/>
    <lineage>
        <taxon>Eukaryota</taxon>
        <taxon>Metazoa</taxon>
        <taxon>Chordata</taxon>
        <taxon>Craniata</taxon>
        <taxon>Vertebrata</taxon>
        <taxon>Euteleostomi</taxon>
        <taxon>Actinopterygii</taxon>
        <taxon>Neopterygii</taxon>
        <taxon>Teleostei</taxon>
        <taxon>Neoteleostei</taxon>
        <taxon>Acanthomorphata</taxon>
        <taxon>Ovalentaria</taxon>
        <taxon>Atherinomorphae</taxon>
        <taxon>Cyprinodontiformes</taxon>
        <taxon>Goodeidae</taxon>
        <taxon>Characodon</taxon>
    </lineage>
</organism>
<keyword evidence="2" id="KW-0472">Membrane</keyword>
<proteinExistence type="predicted"/>
<keyword evidence="2" id="KW-0812">Transmembrane</keyword>
<dbReference type="Proteomes" id="UP001352852">
    <property type="component" value="Unassembled WGS sequence"/>
</dbReference>
<keyword evidence="4" id="KW-1185">Reference proteome</keyword>
<name>A0ABU7EVL5_9TELE</name>
<dbReference type="EMBL" id="JAHUTJ010066864">
    <property type="protein sequence ID" value="MED6290714.1"/>
    <property type="molecule type" value="Genomic_DNA"/>
</dbReference>
<keyword evidence="2" id="KW-1133">Transmembrane helix</keyword>
<evidence type="ECO:0000256" key="2">
    <source>
        <dbReference type="SAM" id="Phobius"/>
    </source>
</evidence>
<comment type="caution">
    <text evidence="3">The sequence shown here is derived from an EMBL/GenBank/DDBJ whole genome shotgun (WGS) entry which is preliminary data.</text>
</comment>
<protein>
    <submittedName>
        <fullName evidence="3">Uncharacterized protein</fullName>
    </submittedName>
</protein>